<keyword evidence="3" id="KW-1185">Reference proteome</keyword>
<feature type="transmembrane region" description="Helical" evidence="1">
    <location>
        <begin position="7"/>
        <end position="26"/>
    </location>
</feature>
<evidence type="ECO:0000313" key="2">
    <source>
        <dbReference type="EMBL" id="AZR74564.1"/>
    </source>
</evidence>
<keyword evidence="1" id="KW-0812">Transmembrane</keyword>
<name>A0A3Q9HSE1_9FIRM</name>
<sequence length="162" mass="18515">MDRNQKITMGIFVTIVVIIFAINYTIKATQTIPDRISRLYPLHSQKNLTTGKLRIYMSNESPIPTAERILYQLGRPYEMTNLELWKNNPTEPILLLYDNYVVSIRELNGKGSQVEVTNYETAYDRYNSTFIYYWGPSVRRGSIFRIGPSRVRGGGIGGLGGK</sequence>
<dbReference type="EMBL" id="CP016379">
    <property type="protein sequence ID" value="AZR74564.1"/>
    <property type="molecule type" value="Genomic_DNA"/>
</dbReference>
<keyword evidence="1" id="KW-0472">Membrane</keyword>
<dbReference type="KEGG" id="aft:BBF96_14910"/>
<evidence type="ECO:0000313" key="3">
    <source>
        <dbReference type="Proteomes" id="UP000267250"/>
    </source>
</evidence>
<organism evidence="2 3">
    <name type="scientific">Anoxybacter fermentans</name>
    <dbReference type="NCBI Taxonomy" id="1323375"/>
    <lineage>
        <taxon>Bacteria</taxon>
        <taxon>Bacillati</taxon>
        <taxon>Bacillota</taxon>
        <taxon>Clostridia</taxon>
        <taxon>Halanaerobiales</taxon>
        <taxon>Anoxybacter</taxon>
    </lineage>
</organism>
<protein>
    <submittedName>
        <fullName evidence="2">Uncharacterized protein</fullName>
    </submittedName>
</protein>
<gene>
    <name evidence="2" type="ORF">BBF96_14910</name>
</gene>
<dbReference type="RefSeq" id="WP_127017926.1">
    <property type="nucleotide sequence ID" value="NZ_CP016379.1"/>
</dbReference>
<reference evidence="2 3" key="1">
    <citation type="submission" date="2016-07" db="EMBL/GenBank/DDBJ databases">
        <title>Genome and transcriptome analysis of iron-reducing fermentative bacteria Anoxybacter fermentans.</title>
        <authorList>
            <person name="Zeng X."/>
            <person name="Shao Z."/>
        </authorList>
    </citation>
    <scope>NUCLEOTIDE SEQUENCE [LARGE SCALE GENOMIC DNA]</scope>
    <source>
        <strain evidence="2 3">DY22613</strain>
    </source>
</reference>
<dbReference type="AlphaFoldDB" id="A0A3Q9HSE1"/>
<accession>A0A3Q9HSE1</accession>
<dbReference type="InterPro" id="IPR025341">
    <property type="entry name" value="DUF4247"/>
</dbReference>
<evidence type="ECO:0000256" key="1">
    <source>
        <dbReference type="SAM" id="Phobius"/>
    </source>
</evidence>
<dbReference type="Proteomes" id="UP000267250">
    <property type="component" value="Chromosome"/>
</dbReference>
<dbReference type="Pfam" id="PF14042">
    <property type="entry name" value="DUF4247"/>
    <property type="match status" value="1"/>
</dbReference>
<keyword evidence="1" id="KW-1133">Transmembrane helix</keyword>
<proteinExistence type="predicted"/>